<keyword evidence="3" id="KW-1185">Reference proteome</keyword>
<proteinExistence type="predicted"/>
<dbReference type="Pfam" id="PF13468">
    <property type="entry name" value="Glyoxalase_3"/>
    <property type="match status" value="1"/>
</dbReference>
<dbReference type="InterPro" id="IPR025870">
    <property type="entry name" value="Glyoxalase-like_dom"/>
</dbReference>
<evidence type="ECO:0000313" key="2">
    <source>
        <dbReference type="EMBL" id="SHH28805.1"/>
    </source>
</evidence>
<dbReference type="Gene3D" id="3.10.180.10">
    <property type="entry name" value="2,3-Dihydroxybiphenyl 1,2-Dioxygenase, domain 1"/>
    <property type="match status" value="1"/>
</dbReference>
<reference evidence="2 3" key="1">
    <citation type="submission" date="2016-11" db="EMBL/GenBank/DDBJ databases">
        <authorList>
            <person name="Jaros S."/>
            <person name="Januszkiewicz K."/>
            <person name="Wedrychowicz H."/>
        </authorList>
    </citation>
    <scope>NUCLEOTIDE SEQUENCE [LARGE SCALE GENOMIC DNA]</scope>
    <source>
        <strain evidence="2 3">DSM 29431</strain>
    </source>
</reference>
<dbReference type="RefSeq" id="WP_072777487.1">
    <property type="nucleotide sequence ID" value="NZ_FQXC01000002.1"/>
</dbReference>
<dbReference type="InterPro" id="IPR029068">
    <property type="entry name" value="Glyas_Bleomycin-R_OHBP_Dase"/>
</dbReference>
<dbReference type="OrthoDB" id="8451710at2"/>
<dbReference type="AlphaFoldDB" id="A0A1M5RRB1"/>
<gene>
    <name evidence="2" type="ORF">SAMN05443551_1856</name>
</gene>
<accession>A0A1M5RRB1</accession>
<protein>
    <submittedName>
        <fullName evidence="2">Glyoxalase-like domain-containing protein</fullName>
    </submittedName>
</protein>
<dbReference type="Proteomes" id="UP000184221">
    <property type="component" value="Unassembled WGS sequence"/>
</dbReference>
<dbReference type="EMBL" id="FQXC01000002">
    <property type="protein sequence ID" value="SHH28805.1"/>
    <property type="molecule type" value="Genomic_DNA"/>
</dbReference>
<evidence type="ECO:0000259" key="1">
    <source>
        <dbReference type="Pfam" id="PF13468"/>
    </source>
</evidence>
<organism evidence="2 3">
    <name type="scientific">Marivita hallyeonensis</name>
    <dbReference type="NCBI Taxonomy" id="996342"/>
    <lineage>
        <taxon>Bacteria</taxon>
        <taxon>Pseudomonadati</taxon>
        <taxon>Pseudomonadota</taxon>
        <taxon>Alphaproteobacteria</taxon>
        <taxon>Rhodobacterales</taxon>
        <taxon>Roseobacteraceae</taxon>
        <taxon>Marivita</taxon>
    </lineage>
</organism>
<dbReference type="STRING" id="996342.SAMN05443551_1856"/>
<sequence>MLQLDHIAVAGETLAEAVAHSEAALGIPLGPGGQHAYYATHNQLVGLADGLYFEAIAIDPSQPEPAHPRWFGLDRFKGPARLDKWILRCADIGAVLEVFPDLGEPVHLTRGDVSWTMIVPQDGMLPFDGLFPAIIQWHTDTPPGQALPATEVRLKTLRVETPDADALHDALAPVFADARVEMITATNPRLTAIFDTPQGERVLR</sequence>
<evidence type="ECO:0000313" key="3">
    <source>
        <dbReference type="Proteomes" id="UP000184221"/>
    </source>
</evidence>
<feature type="domain" description="Glyoxalase-like" evidence="1">
    <location>
        <begin position="4"/>
        <end position="174"/>
    </location>
</feature>
<name>A0A1M5RRB1_9RHOB</name>